<protein>
    <submittedName>
        <fullName evidence="1">Uncharacterized protein</fullName>
    </submittedName>
</protein>
<organism evidence="1 2">
    <name type="scientific">Clonostachys solani</name>
    <dbReference type="NCBI Taxonomy" id="160281"/>
    <lineage>
        <taxon>Eukaryota</taxon>
        <taxon>Fungi</taxon>
        <taxon>Dikarya</taxon>
        <taxon>Ascomycota</taxon>
        <taxon>Pezizomycotina</taxon>
        <taxon>Sordariomycetes</taxon>
        <taxon>Hypocreomycetidae</taxon>
        <taxon>Hypocreales</taxon>
        <taxon>Bionectriaceae</taxon>
        <taxon>Clonostachys</taxon>
    </lineage>
</organism>
<evidence type="ECO:0000313" key="1">
    <source>
        <dbReference type="EMBL" id="CAH0038154.1"/>
    </source>
</evidence>
<proteinExistence type="predicted"/>
<sequence>MTRSGQESTNANVREITPKHGNFAGKLPLLGCSVTSRRGDATVLRDVFDIVECARRPIKDVIPMAMELNLVNTMLEIVAGGEVGKIALEVMEKIGAGVNTA</sequence>
<reference evidence="1 2" key="2">
    <citation type="submission" date="2021-10" db="EMBL/GenBank/DDBJ databases">
        <authorList>
            <person name="Piombo E."/>
        </authorList>
    </citation>
    <scope>NUCLEOTIDE SEQUENCE [LARGE SCALE GENOMIC DNA]</scope>
</reference>
<dbReference type="AlphaFoldDB" id="A0A9N9YX32"/>
<accession>A0A9N9YX32</accession>
<dbReference type="EMBL" id="CABFOC020000002">
    <property type="protein sequence ID" value="CAH0038154.1"/>
    <property type="molecule type" value="Genomic_DNA"/>
</dbReference>
<evidence type="ECO:0000313" key="2">
    <source>
        <dbReference type="Proteomes" id="UP000775872"/>
    </source>
</evidence>
<gene>
    <name evidence="1" type="ORF">CSOL1703_00003224</name>
</gene>
<name>A0A9N9YX32_9HYPO</name>
<keyword evidence="2" id="KW-1185">Reference proteome</keyword>
<dbReference type="Proteomes" id="UP000775872">
    <property type="component" value="Unassembled WGS sequence"/>
</dbReference>
<reference evidence="2" key="1">
    <citation type="submission" date="2019-06" db="EMBL/GenBank/DDBJ databases">
        <authorList>
            <person name="Broberg M."/>
        </authorList>
    </citation>
    <scope>NUCLEOTIDE SEQUENCE [LARGE SCALE GENOMIC DNA]</scope>
</reference>
<comment type="caution">
    <text evidence="1">The sequence shown here is derived from an EMBL/GenBank/DDBJ whole genome shotgun (WGS) entry which is preliminary data.</text>
</comment>